<dbReference type="SUPFAM" id="SSF53335">
    <property type="entry name" value="S-adenosyl-L-methionine-dependent methyltransferases"/>
    <property type="match status" value="1"/>
</dbReference>
<dbReference type="EMBL" id="BAAAFZ010000063">
    <property type="protein sequence ID" value="GAA0597297.1"/>
    <property type="molecule type" value="Genomic_DNA"/>
</dbReference>
<reference evidence="1 2" key="1">
    <citation type="journal article" date="2019" name="Int. J. Syst. Evol. Microbiol.">
        <title>The Global Catalogue of Microorganisms (GCM) 10K type strain sequencing project: providing services to taxonomists for standard genome sequencing and annotation.</title>
        <authorList>
            <consortium name="The Broad Institute Genomics Platform"/>
            <consortium name="The Broad Institute Genome Sequencing Center for Infectious Disease"/>
            <person name="Wu L."/>
            <person name="Ma J."/>
        </authorList>
    </citation>
    <scope>NUCLEOTIDE SEQUENCE [LARGE SCALE GENOMIC DNA]</scope>
    <source>
        <strain evidence="1 2">JCM 9933</strain>
    </source>
</reference>
<gene>
    <name evidence="1" type="ORF">GCM10009416_39450</name>
</gene>
<accession>A0ABN1FT45</accession>
<dbReference type="Pfam" id="PF13578">
    <property type="entry name" value="Methyltransf_24"/>
    <property type="match status" value="1"/>
</dbReference>
<evidence type="ECO:0000313" key="1">
    <source>
        <dbReference type="EMBL" id="GAA0597297.1"/>
    </source>
</evidence>
<comment type="caution">
    <text evidence="1">The sequence shown here is derived from an EMBL/GenBank/DDBJ whole genome shotgun (WGS) entry which is preliminary data.</text>
</comment>
<organism evidence="1 2">
    <name type="scientific">Craurococcus roseus</name>
    <dbReference type="NCBI Taxonomy" id="77585"/>
    <lineage>
        <taxon>Bacteria</taxon>
        <taxon>Pseudomonadati</taxon>
        <taxon>Pseudomonadota</taxon>
        <taxon>Alphaproteobacteria</taxon>
        <taxon>Acetobacterales</taxon>
        <taxon>Acetobacteraceae</taxon>
        <taxon>Craurococcus</taxon>
    </lineage>
</organism>
<name>A0ABN1FT45_9PROT</name>
<dbReference type="RefSeq" id="WP_343897117.1">
    <property type="nucleotide sequence ID" value="NZ_BAAAFZ010000063.1"/>
</dbReference>
<dbReference type="InterPro" id="IPR029063">
    <property type="entry name" value="SAM-dependent_MTases_sf"/>
</dbReference>
<keyword evidence="2" id="KW-1185">Reference proteome</keyword>
<protein>
    <recommendedName>
        <fullName evidence="3">Class I SAM-dependent methyltransferase</fullName>
    </recommendedName>
</protein>
<sequence length="399" mass="42536">MAAGSVRLLDYCATGNVAVEGWLHEEALLLTLALHRQQRAAGLAGGVAEIGVYHGRFFLLLALCCEGAERALGVDLFDRLSPGREAAVRGDREAFEGHLATWGVADRTVVRQQDSLELTPDEVRAAVGAAGARLFSVDGAHSFKHAIADLRLAAASLAPGGVVLLDDFLHAEWLGVTEAAVALLREPSPPLAPLAICGGKLALCAPADHAAWMDRLGDCLLPYAREAERVLFCGVECWRFWLRSGEGAWALWGEKPLARLDVGGPVPLGGTLGEGWSFPETWGRWTVADRAECAVALPAGMPAPPRRLAIHLGAMPPPPLTGKERHAQLTLGEAGALPPMVLREEPMRWHLFNLPRLPAEWGMLPVTVESGQLVSPASLGRGDDIRALGVSLSTILLLP</sequence>
<dbReference type="Gene3D" id="3.40.50.150">
    <property type="entry name" value="Vaccinia Virus protein VP39"/>
    <property type="match status" value="1"/>
</dbReference>
<evidence type="ECO:0000313" key="2">
    <source>
        <dbReference type="Proteomes" id="UP001501588"/>
    </source>
</evidence>
<proteinExistence type="predicted"/>
<dbReference type="Proteomes" id="UP001501588">
    <property type="component" value="Unassembled WGS sequence"/>
</dbReference>
<evidence type="ECO:0008006" key="3">
    <source>
        <dbReference type="Google" id="ProtNLM"/>
    </source>
</evidence>